<dbReference type="HAMAP" id="MF_01209">
    <property type="entry name" value="CPSase_S_chain"/>
    <property type="match status" value="1"/>
</dbReference>
<feature type="domain" description="Carbamoyl-phosphate synthase small subunit N-terminal" evidence="14">
    <location>
        <begin position="10"/>
        <end position="140"/>
    </location>
</feature>
<evidence type="ECO:0000256" key="9">
    <source>
        <dbReference type="ARBA" id="ARBA00022962"/>
    </source>
</evidence>
<comment type="pathway">
    <text evidence="1 13">Pyrimidine metabolism; UMP biosynthesis via de novo pathway; (S)-dihydroorotate from bicarbonate: step 1/3.</text>
</comment>
<feature type="binding site" evidence="13">
    <location>
        <position position="320"/>
    </location>
    <ligand>
        <name>L-glutamine</name>
        <dbReference type="ChEBI" id="CHEBI:58359"/>
    </ligand>
</feature>
<comment type="catalytic activity">
    <reaction evidence="12 13">
        <text>L-glutamine + H2O = L-glutamate + NH4(+)</text>
        <dbReference type="Rhea" id="RHEA:15889"/>
        <dbReference type="ChEBI" id="CHEBI:15377"/>
        <dbReference type="ChEBI" id="CHEBI:28938"/>
        <dbReference type="ChEBI" id="CHEBI:29985"/>
        <dbReference type="ChEBI" id="CHEBI:58359"/>
    </reaction>
</comment>
<feature type="binding site" evidence="13">
    <location>
        <position position="322"/>
    </location>
    <ligand>
        <name>L-glutamine</name>
        <dbReference type="ChEBI" id="CHEBI:58359"/>
    </ligand>
</feature>
<comment type="similarity">
    <text evidence="3 13">Belongs to the CarA family.</text>
</comment>
<evidence type="ECO:0000256" key="8">
    <source>
        <dbReference type="ARBA" id="ARBA00022840"/>
    </source>
</evidence>
<dbReference type="Gene3D" id="3.40.50.880">
    <property type="match status" value="1"/>
</dbReference>
<comment type="function">
    <text evidence="13">Small subunit of the glutamine-dependent carbamoyl phosphate synthetase (CPSase). CPSase catalyzes the formation of carbamoyl phosphate from the ammonia moiety of glutamine, carbonate, and phosphate donated by ATP, constituting the first step of 2 biosynthetic pathways, one leading to arginine and/or urea and the other to pyrimidine nucleotides. The small subunit (glutamine amidotransferase) binds and cleaves glutamine to supply the large subunit with the substrate ammonia.</text>
</comment>
<feature type="binding site" evidence="13">
    <location>
        <position position="252"/>
    </location>
    <ligand>
        <name>L-glutamine</name>
        <dbReference type="ChEBI" id="CHEBI:58359"/>
    </ligand>
</feature>
<evidence type="ECO:0000256" key="11">
    <source>
        <dbReference type="ARBA" id="ARBA00048816"/>
    </source>
</evidence>
<dbReference type="CDD" id="cd01744">
    <property type="entry name" value="GATase1_CPSase"/>
    <property type="match status" value="1"/>
</dbReference>
<accession>A0A4Y9SII1</accession>
<dbReference type="OrthoDB" id="9804328at2"/>
<protein>
    <recommendedName>
        <fullName evidence="13">Carbamoyl phosphate synthase small chain</fullName>
        <ecNumber evidence="13">6.3.5.5</ecNumber>
    </recommendedName>
    <alternativeName>
        <fullName evidence="13">Carbamoyl phosphate synthetase glutamine chain</fullName>
    </alternativeName>
</protein>
<evidence type="ECO:0000256" key="5">
    <source>
        <dbReference type="ARBA" id="ARBA00022598"/>
    </source>
</evidence>
<dbReference type="Gene3D" id="3.50.30.20">
    <property type="entry name" value="Carbamoyl-phosphate synthase small subunit, N-terminal domain"/>
    <property type="match status" value="1"/>
</dbReference>
<comment type="subunit">
    <text evidence="13">Composed of two chains; the small (or glutamine) chain promotes the hydrolysis of glutamine to ammonia, which is used by the large (or ammonia) chain to synthesize carbamoyl phosphate. Tetramer of heterodimers (alpha,beta)4.</text>
</comment>
<evidence type="ECO:0000256" key="1">
    <source>
        <dbReference type="ARBA" id="ARBA00004812"/>
    </source>
</evidence>
<keyword evidence="4 13" id="KW-0055">Arginine biosynthesis</keyword>
<dbReference type="Pfam" id="PF00988">
    <property type="entry name" value="CPSase_sm_chain"/>
    <property type="match status" value="1"/>
</dbReference>
<evidence type="ECO:0000256" key="7">
    <source>
        <dbReference type="ARBA" id="ARBA00022741"/>
    </source>
</evidence>
<dbReference type="SMART" id="SM01097">
    <property type="entry name" value="CPSase_sm_chain"/>
    <property type="match status" value="1"/>
</dbReference>
<dbReference type="GO" id="GO:0004088">
    <property type="term" value="F:carbamoyl-phosphate synthase (glutamine-hydrolyzing) activity"/>
    <property type="evidence" value="ECO:0007669"/>
    <property type="project" value="UniProtKB-UniRule"/>
</dbReference>
<sequence length="389" mass="41619">MPPFFSGPAVPAVLALADGTIFKGISIGAAGHTTGEVVFNTAMTGYQEILTDPSYSRQIVTLTYPHIGNYGVNPEDVEATRVHAAGLIIKDLPLLASNFRSTQTLSDYLKAENIVAIAGIDTRKLTRLLREKGAQAGAILTGVQGAEPSVAQALELAKSFPGLNGMDLAKVVSVKEPYVWRKKEWKLGVGVVELKPEEERFHVVAYDYGIKYNILRMLAERGCKVTVLPAQASAADALALNPDGIFLSNGPGDPEPCDYAIAASKELIERGIPTFGICLGHQLMALASGAKTLKMKFGHHGANHPVQDLESGKVLITSQNHGFAVDAATLPANCKVTHVSLFDGSLQGFARTDKPAFCFQGHPEASPGPMDVAYLFDRFISMMEAAEKK</sequence>
<dbReference type="GO" id="GO:0004359">
    <property type="term" value="F:glutaminase activity"/>
    <property type="evidence" value="ECO:0007669"/>
    <property type="project" value="RHEA"/>
</dbReference>
<evidence type="ECO:0000259" key="14">
    <source>
        <dbReference type="SMART" id="SM01097"/>
    </source>
</evidence>
<feature type="binding site" evidence="13">
    <location>
        <position position="282"/>
    </location>
    <ligand>
        <name>L-glutamine</name>
        <dbReference type="ChEBI" id="CHEBI:58359"/>
    </ligand>
</feature>
<dbReference type="InterPro" id="IPR002474">
    <property type="entry name" value="CarbamoylP_synth_ssu_N"/>
</dbReference>
<dbReference type="PANTHER" id="PTHR43418:SF7">
    <property type="entry name" value="CARBAMOYL-PHOSPHATE SYNTHASE SMALL CHAIN"/>
    <property type="match status" value="1"/>
</dbReference>
<evidence type="ECO:0000256" key="6">
    <source>
        <dbReference type="ARBA" id="ARBA00022605"/>
    </source>
</evidence>
<dbReference type="UniPathway" id="UPA00068">
    <property type="reaction ID" value="UER00171"/>
</dbReference>
<proteinExistence type="inferred from homology"/>
<dbReference type="GO" id="GO:0006207">
    <property type="term" value="P:'de novo' pyrimidine nucleobase biosynthetic process"/>
    <property type="evidence" value="ECO:0007669"/>
    <property type="project" value="InterPro"/>
</dbReference>
<dbReference type="InterPro" id="IPR017926">
    <property type="entry name" value="GATASE"/>
</dbReference>
<evidence type="ECO:0000256" key="2">
    <source>
        <dbReference type="ARBA" id="ARBA00005077"/>
    </source>
</evidence>
<feature type="region of interest" description="CPSase" evidence="13">
    <location>
        <begin position="1"/>
        <end position="201"/>
    </location>
</feature>
<evidence type="ECO:0000256" key="12">
    <source>
        <dbReference type="ARBA" id="ARBA00049285"/>
    </source>
</evidence>
<feature type="binding site" evidence="13">
    <location>
        <position position="54"/>
    </location>
    <ligand>
        <name>L-glutamine</name>
        <dbReference type="ChEBI" id="CHEBI:58359"/>
    </ligand>
</feature>
<dbReference type="InterPro" id="IPR036480">
    <property type="entry name" value="CarbP_synth_ssu_N_sf"/>
</dbReference>
<dbReference type="EMBL" id="SPVF01000117">
    <property type="protein sequence ID" value="TFW21580.1"/>
    <property type="molecule type" value="Genomic_DNA"/>
</dbReference>
<evidence type="ECO:0000313" key="16">
    <source>
        <dbReference type="Proteomes" id="UP000298438"/>
    </source>
</evidence>
<comment type="pathway">
    <text evidence="2 13">Amino-acid biosynthesis; L-arginine biosynthesis; carbamoyl phosphate from bicarbonate: step 1/1.</text>
</comment>
<dbReference type="Pfam" id="PF00117">
    <property type="entry name" value="GATase"/>
    <property type="match status" value="1"/>
</dbReference>
<keyword evidence="5 13" id="KW-0436">Ligase</keyword>
<keyword evidence="6 13" id="KW-0028">Amino-acid biosynthesis</keyword>
<dbReference type="SUPFAM" id="SSF52021">
    <property type="entry name" value="Carbamoyl phosphate synthetase, small subunit N-terminal domain"/>
    <property type="match status" value="1"/>
</dbReference>
<keyword evidence="7 13" id="KW-0547">Nucleotide-binding</keyword>
<reference evidence="15 16" key="1">
    <citation type="submission" date="2019-03" db="EMBL/GenBank/DDBJ databases">
        <title>Draft Genome Sequence of Massilia arenosa sp. nov., a Novel Massilia Species Isolated from a Sandy-loam Maize Soil.</title>
        <authorList>
            <person name="Raths R."/>
            <person name="Peta V."/>
            <person name="Bucking H."/>
        </authorList>
    </citation>
    <scope>NUCLEOTIDE SEQUENCE [LARGE SCALE GENOMIC DNA]</scope>
    <source>
        <strain evidence="15 16">MC02</strain>
    </source>
</reference>
<feature type="active site" evidence="13">
    <location>
        <position position="364"/>
    </location>
</feature>
<comment type="caution">
    <text evidence="15">The sequence shown here is derived from an EMBL/GenBank/DDBJ whole genome shotgun (WGS) entry which is preliminary data.</text>
</comment>
<dbReference type="PRINTS" id="PR00096">
    <property type="entry name" value="GATASE"/>
</dbReference>
<comment type="catalytic activity">
    <reaction evidence="11 13">
        <text>hydrogencarbonate + L-glutamine + 2 ATP + H2O = carbamoyl phosphate + L-glutamate + 2 ADP + phosphate + 2 H(+)</text>
        <dbReference type="Rhea" id="RHEA:18633"/>
        <dbReference type="ChEBI" id="CHEBI:15377"/>
        <dbReference type="ChEBI" id="CHEBI:15378"/>
        <dbReference type="ChEBI" id="CHEBI:17544"/>
        <dbReference type="ChEBI" id="CHEBI:29985"/>
        <dbReference type="ChEBI" id="CHEBI:30616"/>
        <dbReference type="ChEBI" id="CHEBI:43474"/>
        <dbReference type="ChEBI" id="CHEBI:58228"/>
        <dbReference type="ChEBI" id="CHEBI:58359"/>
        <dbReference type="ChEBI" id="CHEBI:456216"/>
        <dbReference type="EC" id="6.3.5.5"/>
    </reaction>
</comment>
<keyword evidence="9 13" id="KW-0315">Glutamine amidotransferase</keyword>
<dbReference type="AlphaFoldDB" id="A0A4Y9SII1"/>
<dbReference type="FunFam" id="3.40.50.880:FF:000011">
    <property type="entry name" value="Carbamoyl-phosphate synthase small chain"/>
    <property type="match status" value="1"/>
</dbReference>
<dbReference type="InterPro" id="IPR006274">
    <property type="entry name" value="CarbamoylP_synth_ssu"/>
</dbReference>
<feature type="binding site" evidence="13">
    <location>
        <position position="323"/>
    </location>
    <ligand>
        <name>L-glutamine</name>
        <dbReference type="ChEBI" id="CHEBI:58359"/>
    </ligand>
</feature>
<dbReference type="InterPro" id="IPR050472">
    <property type="entry name" value="Anth_synth/Amidotransfase"/>
</dbReference>
<evidence type="ECO:0000256" key="13">
    <source>
        <dbReference type="HAMAP-Rule" id="MF_01209"/>
    </source>
</evidence>
<dbReference type="SUPFAM" id="SSF52317">
    <property type="entry name" value="Class I glutamine amidotransferase-like"/>
    <property type="match status" value="1"/>
</dbReference>
<dbReference type="InterPro" id="IPR029062">
    <property type="entry name" value="Class_I_gatase-like"/>
</dbReference>
<dbReference type="GO" id="GO:0006526">
    <property type="term" value="P:L-arginine biosynthetic process"/>
    <property type="evidence" value="ECO:0007669"/>
    <property type="project" value="UniProtKB-UniRule"/>
</dbReference>
<organism evidence="15 16">
    <name type="scientific">Zemynaea arenosa</name>
    <dbReference type="NCBI Taxonomy" id="2561931"/>
    <lineage>
        <taxon>Bacteria</taxon>
        <taxon>Pseudomonadati</taxon>
        <taxon>Pseudomonadota</taxon>
        <taxon>Betaproteobacteria</taxon>
        <taxon>Burkholderiales</taxon>
        <taxon>Oxalobacteraceae</taxon>
        <taxon>Telluria group</taxon>
        <taxon>Zemynaea</taxon>
    </lineage>
</organism>
<dbReference type="InterPro" id="IPR035686">
    <property type="entry name" value="CPSase_GATase1"/>
</dbReference>
<dbReference type="FunFam" id="3.50.30.20:FF:000001">
    <property type="entry name" value="Carbamoyl-phosphate synthase small chain"/>
    <property type="match status" value="1"/>
</dbReference>
<dbReference type="Proteomes" id="UP000298438">
    <property type="component" value="Unassembled WGS sequence"/>
</dbReference>
<keyword evidence="8 13" id="KW-0067">ATP-binding</keyword>
<gene>
    <name evidence="13 15" type="primary">carA</name>
    <name evidence="15" type="ORF">E4L96_08805</name>
</gene>
<dbReference type="PANTHER" id="PTHR43418">
    <property type="entry name" value="MULTIFUNCTIONAL TRYPTOPHAN BIOSYNTHESIS PROTEIN-RELATED"/>
    <property type="match status" value="1"/>
</dbReference>
<feature type="binding site" evidence="13">
    <location>
        <position position="279"/>
    </location>
    <ligand>
        <name>L-glutamine</name>
        <dbReference type="ChEBI" id="CHEBI:58359"/>
    </ligand>
</feature>
<keyword evidence="16" id="KW-1185">Reference proteome</keyword>
<evidence type="ECO:0000256" key="3">
    <source>
        <dbReference type="ARBA" id="ARBA00007800"/>
    </source>
</evidence>
<feature type="active site" description="Nucleophile" evidence="13">
    <location>
        <position position="278"/>
    </location>
</feature>
<dbReference type="PRINTS" id="PR00099">
    <property type="entry name" value="CPSGATASE"/>
</dbReference>
<keyword evidence="10 13" id="KW-0665">Pyrimidine biosynthesis</keyword>
<dbReference type="GO" id="GO:0005524">
    <property type="term" value="F:ATP binding"/>
    <property type="evidence" value="ECO:0007669"/>
    <property type="project" value="UniProtKB-UniRule"/>
</dbReference>
<dbReference type="RefSeq" id="WP_135206845.1">
    <property type="nucleotide sequence ID" value="NZ_SPVF01000117.1"/>
</dbReference>
<dbReference type="PROSITE" id="PS51273">
    <property type="entry name" value="GATASE_TYPE_1"/>
    <property type="match status" value="1"/>
</dbReference>
<dbReference type="GO" id="GO:0044205">
    <property type="term" value="P:'de novo' UMP biosynthetic process"/>
    <property type="evidence" value="ECO:0007669"/>
    <property type="project" value="UniProtKB-UniRule"/>
</dbReference>
<dbReference type="NCBIfam" id="NF009475">
    <property type="entry name" value="PRK12838.1"/>
    <property type="match status" value="1"/>
</dbReference>
<feature type="active site" evidence="13">
    <location>
        <position position="362"/>
    </location>
</feature>
<dbReference type="GO" id="GO:0006541">
    <property type="term" value="P:glutamine metabolic process"/>
    <property type="evidence" value="ECO:0007669"/>
    <property type="project" value="InterPro"/>
</dbReference>
<name>A0A4Y9SII1_9BURK</name>
<dbReference type="EC" id="6.3.5.5" evidence="13"/>
<dbReference type="NCBIfam" id="TIGR01368">
    <property type="entry name" value="CPSaseIIsmall"/>
    <property type="match status" value="1"/>
</dbReference>
<evidence type="ECO:0000313" key="15">
    <source>
        <dbReference type="EMBL" id="TFW21580.1"/>
    </source>
</evidence>
<feature type="binding site" evidence="13">
    <location>
        <position position="250"/>
    </location>
    <ligand>
        <name>L-glutamine</name>
        <dbReference type="ChEBI" id="CHEBI:58359"/>
    </ligand>
</feature>
<evidence type="ECO:0000256" key="4">
    <source>
        <dbReference type="ARBA" id="ARBA00022571"/>
    </source>
</evidence>
<dbReference type="UniPathway" id="UPA00070">
    <property type="reaction ID" value="UER00115"/>
</dbReference>
<evidence type="ECO:0000256" key="10">
    <source>
        <dbReference type="ARBA" id="ARBA00022975"/>
    </source>
</evidence>